<gene>
    <name evidence="2" type="ORF">SAMN02745157_4039</name>
</gene>
<feature type="domain" description="Antitoxin SocA-like Panacea" evidence="1">
    <location>
        <begin position="31"/>
        <end position="135"/>
    </location>
</feature>
<dbReference type="Pfam" id="PF13274">
    <property type="entry name" value="SocA_Panacea"/>
    <property type="match status" value="1"/>
</dbReference>
<evidence type="ECO:0000313" key="3">
    <source>
        <dbReference type="Proteomes" id="UP000184485"/>
    </source>
</evidence>
<dbReference type="RefSeq" id="WP_073056462.1">
    <property type="nucleotide sequence ID" value="NZ_FQUP01000004.1"/>
</dbReference>
<dbReference type="EMBL" id="FQUP01000004">
    <property type="protein sequence ID" value="SHG33216.1"/>
    <property type="molecule type" value="Genomic_DNA"/>
</dbReference>
<dbReference type="InterPro" id="IPR025272">
    <property type="entry name" value="SocA_Panacea"/>
</dbReference>
<protein>
    <submittedName>
        <fullName evidence="2">Uncharacterized phage-associated protein</fullName>
    </submittedName>
</protein>
<dbReference type="AlphaFoldDB" id="A0A1M5IY42"/>
<evidence type="ECO:0000313" key="2">
    <source>
        <dbReference type="EMBL" id="SHG33216.1"/>
    </source>
</evidence>
<reference evidence="2 3" key="1">
    <citation type="submission" date="2016-11" db="EMBL/GenBank/DDBJ databases">
        <authorList>
            <person name="Jaros S."/>
            <person name="Januszkiewicz K."/>
            <person name="Wedrychowicz H."/>
        </authorList>
    </citation>
    <scope>NUCLEOTIDE SEQUENCE [LARGE SCALE GENOMIC DNA]</scope>
    <source>
        <strain evidence="2 3">DSM 19436</strain>
    </source>
</reference>
<keyword evidence="3" id="KW-1185">Reference proteome</keyword>
<accession>A0A1M5IY42</accession>
<name>A0A1M5IY42_9HYPH</name>
<dbReference type="OrthoDB" id="9799173at2"/>
<organism evidence="2 3">
    <name type="scientific">Kaistia soli DSM 19436</name>
    <dbReference type="NCBI Taxonomy" id="1122133"/>
    <lineage>
        <taxon>Bacteria</taxon>
        <taxon>Pseudomonadati</taxon>
        <taxon>Pseudomonadota</taxon>
        <taxon>Alphaproteobacteria</taxon>
        <taxon>Hyphomicrobiales</taxon>
        <taxon>Kaistiaceae</taxon>
        <taxon>Kaistia</taxon>
    </lineage>
</organism>
<sequence length="188" mass="20589">MSGCAVDARMVCNLFLEQARELQKPVTNLALQKLLYFAHGLNLVETGEPLVSGYFEAWQYGPVHPGAYQAFKAAGAHPIDFLAGRRDPMSGTMSPLPHLNSTDALVRVRQVLLTYRTMTPGRLVEISHATDAPWHFVVTRAKSGGSLGMRIPDDVIRARFRYHKVSIGLIPAFGEPDEEAPYSGNGPG</sequence>
<evidence type="ECO:0000259" key="1">
    <source>
        <dbReference type="Pfam" id="PF13274"/>
    </source>
</evidence>
<dbReference type="Proteomes" id="UP000184485">
    <property type="component" value="Unassembled WGS sequence"/>
</dbReference>
<proteinExistence type="predicted"/>
<dbReference type="NCBIfam" id="NF047745">
    <property type="entry name" value="SocA_antitoxin"/>
    <property type="match status" value="1"/>
</dbReference>